<feature type="region of interest" description="Disordered" evidence="2">
    <location>
        <begin position="337"/>
        <end position="356"/>
    </location>
</feature>
<dbReference type="Pfam" id="PF13432">
    <property type="entry name" value="TPR_16"/>
    <property type="match status" value="2"/>
</dbReference>
<dbReference type="Proteomes" id="UP001202887">
    <property type="component" value="Unassembled WGS sequence"/>
</dbReference>
<feature type="region of interest" description="Disordered" evidence="2">
    <location>
        <begin position="643"/>
        <end position="724"/>
    </location>
</feature>
<keyword evidence="1" id="KW-0802">TPR repeat</keyword>
<evidence type="ECO:0000313" key="3">
    <source>
        <dbReference type="EMBL" id="MCJ8355353.1"/>
    </source>
</evidence>
<accession>A0AAW5EUI9</accession>
<protein>
    <submittedName>
        <fullName evidence="3">Tetratricopeptide repeat protein</fullName>
    </submittedName>
</protein>
<dbReference type="PANTHER" id="PTHR12558">
    <property type="entry name" value="CELL DIVISION CYCLE 16,23,27"/>
    <property type="match status" value="1"/>
</dbReference>
<reference evidence="3" key="2">
    <citation type="submission" date="2022-03" db="EMBL/GenBank/DDBJ databases">
        <authorList>
            <person name="Ryngajllo M."/>
            <person name="Jacek P."/>
            <person name="Kubiak K."/>
        </authorList>
    </citation>
    <scope>NUCLEOTIDE SEQUENCE</scope>
    <source>
        <strain evidence="3">SI1</strain>
    </source>
</reference>
<gene>
    <name evidence="3" type="ORF">K1W68_15390</name>
</gene>
<evidence type="ECO:0000256" key="2">
    <source>
        <dbReference type="SAM" id="MobiDB-lite"/>
    </source>
</evidence>
<dbReference type="PANTHER" id="PTHR12558:SF13">
    <property type="entry name" value="CELL DIVISION CYCLE PROTEIN 27 HOMOLOG"/>
    <property type="match status" value="1"/>
</dbReference>
<reference evidence="3" key="1">
    <citation type="journal article" date="2021" name="Polymers (Basel)">
        <title>Highly Stretchable Bacterial Cellulose Produced by Komagataeibacter hansenii SI1.</title>
        <authorList>
            <person name="Cielecka I."/>
            <person name="Ryngajllo M."/>
            <person name="Maniukiewicz W."/>
            <person name="Bielecki S."/>
        </authorList>
    </citation>
    <scope>NUCLEOTIDE SEQUENCE</scope>
    <source>
        <strain evidence="3">SI1</strain>
    </source>
</reference>
<dbReference type="EMBL" id="JAIBCX010000077">
    <property type="protein sequence ID" value="MCJ8355353.1"/>
    <property type="molecule type" value="Genomic_DNA"/>
</dbReference>
<feature type="repeat" description="TPR" evidence="1">
    <location>
        <begin position="448"/>
        <end position="481"/>
    </location>
</feature>
<dbReference type="AlphaFoldDB" id="A0AAW5EUI9"/>
<organism evidence="3 4">
    <name type="scientific">Novacetimonas hansenii</name>
    <name type="common">Komagataeibacter hansenii</name>
    <dbReference type="NCBI Taxonomy" id="436"/>
    <lineage>
        <taxon>Bacteria</taxon>
        <taxon>Pseudomonadati</taxon>
        <taxon>Pseudomonadota</taxon>
        <taxon>Alphaproteobacteria</taxon>
        <taxon>Acetobacterales</taxon>
        <taxon>Acetobacteraceae</taxon>
        <taxon>Novacetimonas</taxon>
    </lineage>
</organism>
<sequence length="724" mass="76656">MDTSRTGRAFAATGTATGIAADIAAEVAAGVVTGTVRPRGIWHRAAHTLDSGFMLSSRFWRLALLGAVVPLLGIIPNRETRAAAPVSIPHGPAGTPTVTQSLATNVLVATVAASEGDNAEAARTFTRAAQLAPSYRPFVERAFLYSILAGSPDAARLARQQPPGVVPELVMGNAAAVASDWAGALSHYEKAPDDPIMRIVRPLLRAWALQGMGRTDDALVALAAAQADHLLGGYYTLHAALIAEMGGQVMRADTLYRRALDMSGGDLFTTRVLTHWLYRQGKAAQARDMIAAKIAAMAALEPARPALVAALGRPVVTSPQQGMAQAYGLLALLMDQQNNAEPPPSKPGEDHPAHDHDITTLRSTEQMMLRLSLMLDPANTEARILLSALFHAEDENQQAIDVLAEVSPNDPMAVVIRAEEGELDMALGHRAEAERIIRGLLRDAPADRTLWCDMGDILLGQGKWREALSAYTRALALSGTLEGDDWRVLFGQSIAYDRVGDWKHAKAGLMQALRMAPNEAELLNDLGYSMVEHGDDPATAQDYLRRALALSPDDGQIRDSVGWVELRLGHVGEGLVLLERAAEQLPQDPAINYHLGVAYWVSGRRLEAVNAWQDAAQFHPDPPDQRKIAAALAYATSQAAAHPPAHGVAPADLRITPSPSPSPSPSPAASASATTSRVASPPASGSVPAVGEAASPNPRPNPDTKATAPDGSGPAGDKKDGAHK</sequence>
<dbReference type="SUPFAM" id="SSF48452">
    <property type="entry name" value="TPR-like"/>
    <property type="match status" value="3"/>
</dbReference>
<dbReference type="PROSITE" id="PS50005">
    <property type="entry name" value="TPR"/>
    <property type="match status" value="1"/>
</dbReference>
<proteinExistence type="predicted"/>
<evidence type="ECO:0000313" key="4">
    <source>
        <dbReference type="Proteomes" id="UP001202887"/>
    </source>
</evidence>
<dbReference type="InterPro" id="IPR011990">
    <property type="entry name" value="TPR-like_helical_dom_sf"/>
</dbReference>
<dbReference type="InterPro" id="IPR019734">
    <property type="entry name" value="TPR_rpt"/>
</dbReference>
<dbReference type="RefSeq" id="WP_247067899.1">
    <property type="nucleotide sequence ID" value="NZ_CP094848.1"/>
</dbReference>
<name>A0AAW5EUI9_NOVHA</name>
<evidence type="ECO:0000256" key="1">
    <source>
        <dbReference type="PROSITE-ProRule" id="PRU00339"/>
    </source>
</evidence>
<dbReference type="SMART" id="SM00028">
    <property type="entry name" value="TPR"/>
    <property type="match status" value="5"/>
</dbReference>
<dbReference type="Gene3D" id="1.25.40.10">
    <property type="entry name" value="Tetratricopeptide repeat domain"/>
    <property type="match status" value="2"/>
</dbReference>
<comment type="caution">
    <text evidence="3">The sequence shown here is derived from an EMBL/GenBank/DDBJ whole genome shotgun (WGS) entry which is preliminary data.</text>
</comment>
<feature type="compositionally biased region" description="Low complexity" evidence="2">
    <location>
        <begin position="667"/>
        <end position="684"/>
    </location>
</feature>
<feature type="compositionally biased region" description="Basic and acidic residues" evidence="2">
    <location>
        <begin position="347"/>
        <end position="356"/>
    </location>
</feature>